<evidence type="ECO:0000313" key="2">
    <source>
        <dbReference type="Proteomes" id="UP000526786"/>
    </source>
</evidence>
<evidence type="ECO:0000313" key="1">
    <source>
        <dbReference type="EMBL" id="MBA4453792.1"/>
    </source>
</evidence>
<protein>
    <submittedName>
        <fullName evidence="1">Uncharacterized protein</fullName>
    </submittedName>
</protein>
<gene>
    <name evidence="1" type="ORF">H2B05_02450</name>
</gene>
<proteinExistence type="predicted"/>
<comment type="caution">
    <text evidence="1">The sequence shown here is derived from an EMBL/GenBank/DDBJ whole genome shotgun (WGS) entry which is preliminary data.</text>
</comment>
<dbReference type="EMBL" id="JACENC010000100">
    <property type="protein sequence ID" value="MBA4453792.1"/>
    <property type="molecule type" value="Genomic_DNA"/>
</dbReference>
<organism evidence="1 2">
    <name type="scientific">Candidatus Nitrosomaritimum aestuariumsis</name>
    <dbReference type="NCBI Taxonomy" id="3342354"/>
    <lineage>
        <taxon>Archaea</taxon>
        <taxon>Nitrososphaerota</taxon>
        <taxon>Nitrososphaeria</taxon>
        <taxon>Nitrosopumilales</taxon>
        <taxon>Nitrosopumilaceae</taxon>
        <taxon>Candidatus Nitrosomaritimum</taxon>
    </lineage>
</organism>
<accession>A0AC60W1Y3</accession>
<sequence length="77" mass="9074">MSLFPDDDLLSKEVESWKAFGDSLRAEDRKLFNKMIRQCYRYIKAINSKGPPYTTSSLMMSLILIQHQMIQFLLNKK</sequence>
<reference evidence="1 2" key="1">
    <citation type="journal article" date="2020" name="Appl. Environ. Microbiol.">
        <title>Genomic Characteristics of a Novel Species of Ammonia-Oxidizing Archaea from the Jiulong River Estuary.</title>
        <authorList>
            <person name="Zou D."/>
            <person name="Wan R."/>
            <person name="Han L."/>
            <person name="Xu M.N."/>
            <person name="Liu Y."/>
            <person name="Liu H."/>
            <person name="Kao S.J."/>
            <person name="Li M."/>
        </authorList>
    </citation>
    <scope>NUCLEOTIDE SEQUENCE [LARGE SCALE GENOMIC DNA]</scope>
    <source>
        <strain evidence="1">W2bin3</strain>
    </source>
</reference>
<name>A0AC60W1Y3_9ARCH</name>
<dbReference type="Proteomes" id="UP000526786">
    <property type="component" value="Unassembled WGS sequence"/>
</dbReference>